<gene>
    <name evidence="2" type="ORF">Cflav_PD4015</name>
</gene>
<organism evidence="2 3">
    <name type="scientific">Pedosphaera parvula (strain Ellin514)</name>
    <dbReference type="NCBI Taxonomy" id="320771"/>
    <lineage>
        <taxon>Bacteria</taxon>
        <taxon>Pseudomonadati</taxon>
        <taxon>Verrucomicrobiota</taxon>
        <taxon>Pedosphaerae</taxon>
        <taxon>Pedosphaerales</taxon>
        <taxon>Pedosphaeraceae</taxon>
        <taxon>Pedosphaera</taxon>
    </lineage>
</organism>
<evidence type="ECO:0000313" key="2">
    <source>
        <dbReference type="EMBL" id="EEF60846.1"/>
    </source>
</evidence>
<name>B9XGS5_PEDPL</name>
<feature type="compositionally biased region" description="Polar residues" evidence="1">
    <location>
        <begin position="27"/>
        <end position="42"/>
    </location>
</feature>
<sequence>MEQFIASRRFDREALTTPLPEDLPTDFGSTIPSPPETKSTVSRIAPRPG</sequence>
<accession>B9XGS5</accession>
<dbReference type="AlphaFoldDB" id="B9XGS5"/>
<comment type="caution">
    <text evidence="2">The sequence shown here is derived from an EMBL/GenBank/DDBJ whole genome shotgun (WGS) entry which is preliminary data.</text>
</comment>
<proteinExistence type="predicted"/>
<evidence type="ECO:0000256" key="1">
    <source>
        <dbReference type="SAM" id="MobiDB-lite"/>
    </source>
</evidence>
<protein>
    <submittedName>
        <fullName evidence="2">Uncharacterized protein</fullName>
    </submittedName>
</protein>
<feature type="region of interest" description="Disordered" evidence="1">
    <location>
        <begin position="1"/>
        <end position="49"/>
    </location>
</feature>
<dbReference type="Proteomes" id="UP000003688">
    <property type="component" value="Unassembled WGS sequence"/>
</dbReference>
<reference evidence="2 3" key="1">
    <citation type="journal article" date="2011" name="J. Bacteriol.">
        <title>Genome sequence of 'Pedosphaera parvula' Ellin514, an aerobic Verrucomicrobial isolate from pasture soil.</title>
        <authorList>
            <person name="Kant R."/>
            <person name="van Passel M.W."/>
            <person name="Sangwan P."/>
            <person name="Palva A."/>
            <person name="Lucas S."/>
            <person name="Copeland A."/>
            <person name="Lapidus A."/>
            <person name="Glavina Del Rio T."/>
            <person name="Dalin E."/>
            <person name="Tice H."/>
            <person name="Bruce D."/>
            <person name="Goodwin L."/>
            <person name="Pitluck S."/>
            <person name="Chertkov O."/>
            <person name="Larimer F.W."/>
            <person name="Land M.L."/>
            <person name="Hauser L."/>
            <person name="Brettin T.S."/>
            <person name="Detter J.C."/>
            <person name="Han S."/>
            <person name="de Vos W.M."/>
            <person name="Janssen P.H."/>
            <person name="Smidt H."/>
        </authorList>
    </citation>
    <scope>NUCLEOTIDE SEQUENCE [LARGE SCALE GENOMIC DNA]</scope>
    <source>
        <strain evidence="2 3">Ellin514</strain>
    </source>
</reference>
<keyword evidence="3" id="KW-1185">Reference proteome</keyword>
<evidence type="ECO:0000313" key="3">
    <source>
        <dbReference type="Proteomes" id="UP000003688"/>
    </source>
</evidence>
<dbReference type="EMBL" id="ABOX02000013">
    <property type="protein sequence ID" value="EEF60846.1"/>
    <property type="molecule type" value="Genomic_DNA"/>
</dbReference>